<evidence type="ECO:0008006" key="5">
    <source>
        <dbReference type="Google" id="ProtNLM"/>
    </source>
</evidence>
<evidence type="ECO:0000313" key="3">
    <source>
        <dbReference type="EMBL" id="AST93629.1"/>
    </source>
</evidence>
<dbReference type="Proteomes" id="UP000215224">
    <property type="component" value="Chromosome"/>
</dbReference>
<evidence type="ECO:0000256" key="2">
    <source>
        <dbReference type="ARBA" id="ARBA00022737"/>
    </source>
</evidence>
<protein>
    <recommendedName>
        <fullName evidence="5">Acyltransferase</fullName>
    </recommendedName>
</protein>
<keyword evidence="4" id="KW-1185">Reference proteome</keyword>
<proteinExistence type="predicted"/>
<sequence length="186" mass="21428">MNYVLKYQLLRFRCALILSAEKRSRWLKKHKYFYSMGENVHFQPRILPADPKFIKLHNNISIASNVSFITHDIIHKVFNNHDSNAEYKSHLGCIEIMDNVFIGTGVIINANCRIGPNAIVAAGSIVTKDVPPGKIVGGIPARVIGNYEDLKERRKKESSEITDIDRLKRVDSEWVKFYEQRKKDDQ</sequence>
<name>A0A223KVX7_9BACI</name>
<dbReference type="InterPro" id="IPR011004">
    <property type="entry name" value="Trimer_LpxA-like_sf"/>
</dbReference>
<dbReference type="KEGG" id="bcoh:BC6307_21360"/>
<dbReference type="STRING" id="1314751.GCA_001591425_03622"/>
<dbReference type="RefSeq" id="WP_066419402.1">
    <property type="nucleotide sequence ID" value="NZ_CP018866.1"/>
</dbReference>
<dbReference type="PANTHER" id="PTHR23416">
    <property type="entry name" value="SIALIC ACID SYNTHASE-RELATED"/>
    <property type="match status" value="1"/>
</dbReference>
<reference evidence="3 4" key="1">
    <citation type="submission" date="2016-12" db="EMBL/GenBank/DDBJ databases">
        <title>The whole genome sequencing and assembly of Bacillus cohnii DSM 6307T strain.</title>
        <authorList>
            <person name="Lee Y.-J."/>
            <person name="Yi H."/>
            <person name="Bahn Y.-S."/>
            <person name="Kim J.F."/>
            <person name="Lee D.-W."/>
        </authorList>
    </citation>
    <scope>NUCLEOTIDE SEQUENCE [LARGE SCALE GENOMIC DNA]</scope>
    <source>
        <strain evidence="3 4">DSM 6307</strain>
    </source>
</reference>
<dbReference type="InterPro" id="IPR051159">
    <property type="entry name" value="Hexapeptide_acetyltransf"/>
</dbReference>
<dbReference type="CDD" id="cd04647">
    <property type="entry name" value="LbH_MAT_like"/>
    <property type="match status" value="1"/>
</dbReference>
<dbReference type="Gene3D" id="2.160.10.10">
    <property type="entry name" value="Hexapeptide repeat proteins"/>
    <property type="match status" value="1"/>
</dbReference>
<dbReference type="EMBL" id="CP018866">
    <property type="protein sequence ID" value="AST93629.1"/>
    <property type="molecule type" value="Genomic_DNA"/>
</dbReference>
<gene>
    <name evidence="3" type="ORF">BC6307_21360</name>
</gene>
<keyword evidence="1" id="KW-0808">Transferase</keyword>
<accession>A0A223KVX7</accession>
<dbReference type="GO" id="GO:0016740">
    <property type="term" value="F:transferase activity"/>
    <property type="evidence" value="ECO:0007669"/>
    <property type="project" value="UniProtKB-KW"/>
</dbReference>
<dbReference type="InterPro" id="IPR001451">
    <property type="entry name" value="Hexapep"/>
</dbReference>
<evidence type="ECO:0000256" key="1">
    <source>
        <dbReference type="ARBA" id="ARBA00022679"/>
    </source>
</evidence>
<dbReference type="SUPFAM" id="SSF51161">
    <property type="entry name" value="Trimeric LpxA-like enzymes"/>
    <property type="match status" value="1"/>
</dbReference>
<dbReference type="AlphaFoldDB" id="A0A223KVX7"/>
<evidence type="ECO:0000313" key="4">
    <source>
        <dbReference type="Proteomes" id="UP000215224"/>
    </source>
</evidence>
<keyword evidence="2" id="KW-0677">Repeat</keyword>
<dbReference type="Pfam" id="PF00132">
    <property type="entry name" value="Hexapep"/>
    <property type="match status" value="1"/>
</dbReference>
<dbReference type="InterPro" id="IPR018357">
    <property type="entry name" value="Hexapep_transf_CS"/>
</dbReference>
<dbReference type="PROSITE" id="PS00101">
    <property type="entry name" value="HEXAPEP_TRANSFERASES"/>
    <property type="match status" value="1"/>
</dbReference>
<organism evidence="3 4">
    <name type="scientific">Sutcliffiella cohnii</name>
    <dbReference type="NCBI Taxonomy" id="33932"/>
    <lineage>
        <taxon>Bacteria</taxon>
        <taxon>Bacillati</taxon>
        <taxon>Bacillota</taxon>
        <taxon>Bacilli</taxon>
        <taxon>Bacillales</taxon>
        <taxon>Bacillaceae</taxon>
        <taxon>Sutcliffiella</taxon>
    </lineage>
</organism>